<reference evidence="2" key="1">
    <citation type="submission" date="2017-02" db="UniProtKB">
        <authorList>
            <consortium name="WormBaseParasite"/>
        </authorList>
    </citation>
    <scope>IDENTIFICATION</scope>
</reference>
<organism evidence="1 2">
    <name type="scientific">Strongyloides papillosus</name>
    <name type="common">Intestinal threadworm</name>
    <dbReference type="NCBI Taxonomy" id="174720"/>
    <lineage>
        <taxon>Eukaryota</taxon>
        <taxon>Metazoa</taxon>
        <taxon>Ecdysozoa</taxon>
        <taxon>Nematoda</taxon>
        <taxon>Chromadorea</taxon>
        <taxon>Rhabditida</taxon>
        <taxon>Tylenchina</taxon>
        <taxon>Panagrolaimomorpha</taxon>
        <taxon>Strongyloidoidea</taxon>
        <taxon>Strongyloididae</taxon>
        <taxon>Strongyloides</taxon>
    </lineage>
</organism>
<proteinExistence type="predicted"/>
<name>A0A0N5CIP4_STREA</name>
<dbReference type="Proteomes" id="UP000046392">
    <property type="component" value="Unplaced"/>
</dbReference>
<sequence>MLTVDQPLREYIRCLLGNLESDCQSLSAHLEEKYPGKISIVSVKRRLLNIRLNNSYNEFRSSALELVKKYRIAYTKIENDKILEKFALNFRFQRLFGLSERARLPSPNGNQSVLSISEIIEHSRRTEVEGNIESSKFYYTNDVAEILGRVEKDKKADDGLEQVLKISFFIEKIDFEKKNLCAITAINLKIIANNE</sequence>
<protein>
    <submittedName>
        <fullName evidence="2">NMD3 domain-containing protein</fullName>
    </submittedName>
</protein>
<dbReference type="WBParaSite" id="SPAL_0001769900.1">
    <property type="protein sequence ID" value="SPAL_0001769900.1"/>
    <property type="gene ID" value="SPAL_0001769900"/>
</dbReference>
<dbReference type="AlphaFoldDB" id="A0A0N5CIP4"/>
<evidence type="ECO:0000313" key="2">
    <source>
        <dbReference type="WBParaSite" id="SPAL_0001769900.1"/>
    </source>
</evidence>
<dbReference type="STRING" id="174720.A0A0N5CIP4"/>
<evidence type="ECO:0000313" key="1">
    <source>
        <dbReference type="Proteomes" id="UP000046392"/>
    </source>
</evidence>
<keyword evidence="1" id="KW-1185">Reference proteome</keyword>
<accession>A0A0N5CIP4</accession>